<sequence>MDFFYANSVLEAMPHLSLVWTLYGLGLVFPGFLPPWPSLFILIALDFSLDIYTLNIVATLLCIIVTASAFKYDLTMRTIGTPLRLAIYLYDALRRVVLMANMLFCSYDTRPSSSAEPEHEDTLPDDDPIVVGAFETGCNKTEHTETIDPDETLVNDIEATLKSSSAKPKATPRRNVFRAPESDGESTDGDTDFEGEFPRSHTSRPTTPILKPVSRSPVSRSPLPLSPLSLPSCRWNSKIPEKVQNAPVIHPDERCPIGQSLWAHSKQPTSRLFGNAAQWHSNQQELYPPSAGELNTGLSNASQQNSEEHAAERQTAKKQNTEQANAEQVNPVQVTAGKQVTEQQAAEPTTAVQSHVERSPANQSSIGHLPNASAFARSQTTVYGYESEVESHVRLQSSQTTCVSAPSVAQPSTTPLVASKIAAAKPPADGTPDALELSPFQDALRKAGGLQGIFEVPEGFSPLQLSKELLDDTPPPANNPVDEGTGEAGASNSQLSAPGKETAVGSAEKHLIDFDG</sequence>
<evidence type="ECO:0000256" key="1">
    <source>
        <dbReference type="SAM" id="MobiDB-lite"/>
    </source>
</evidence>
<dbReference type="Proteomes" id="UP000298327">
    <property type="component" value="Unassembled WGS sequence"/>
</dbReference>
<evidence type="ECO:0000256" key="2">
    <source>
        <dbReference type="SAM" id="Phobius"/>
    </source>
</evidence>
<feature type="non-terminal residue" evidence="3">
    <location>
        <position position="516"/>
    </location>
</feature>
<feature type="transmembrane region" description="Helical" evidence="2">
    <location>
        <begin position="52"/>
        <end position="70"/>
    </location>
</feature>
<feature type="compositionally biased region" description="Acidic residues" evidence="1">
    <location>
        <begin position="182"/>
        <end position="195"/>
    </location>
</feature>
<keyword evidence="2" id="KW-0472">Membrane</keyword>
<feature type="region of interest" description="Disordered" evidence="1">
    <location>
        <begin position="161"/>
        <end position="223"/>
    </location>
</feature>
<feature type="compositionally biased region" description="Basic and acidic residues" evidence="1">
    <location>
        <begin position="507"/>
        <end position="516"/>
    </location>
</feature>
<feature type="region of interest" description="Disordered" evidence="1">
    <location>
        <begin position="286"/>
        <end position="328"/>
    </location>
</feature>
<keyword evidence="2" id="KW-1133">Transmembrane helix</keyword>
<dbReference type="AlphaFoldDB" id="A0A4Y9YAK1"/>
<comment type="caution">
    <text evidence="3">The sequence shown here is derived from an EMBL/GenBank/DDBJ whole genome shotgun (WGS) entry which is preliminary data.</text>
</comment>
<feature type="compositionally biased region" description="Polar residues" evidence="1">
    <location>
        <begin position="340"/>
        <end position="353"/>
    </location>
</feature>
<dbReference type="OrthoDB" id="10590655at2759"/>
<feature type="compositionally biased region" description="Basic and acidic residues" evidence="1">
    <location>
        <begin position="306"/>
        <end position="315"/>
    </location>
</feature>
<protein>
    <submittedName>
        <fullName evidence="3">Uncharacterized protein</fullName>
    </submittedName>
</protein>
<accession>A0A4Y9YAK1</accession>
<keyword evidence="2" id="KW-0812">Transmembrane</keyword>
<feature type="region of interest" description="Disordered" evidence="1">
    <location>
        <begin position="467"/>
        <end position="516"/>
    </location>
</feature>
<name>A0A4Y9YAK1_9AGAM</name>
<evidence type="ECO:0000313" key="4">
    <source>
        <dbReference type="Proteomes" id="UP000298327"/>
    </source>
</evidence>
<feature type="compositionally biased region" description="Polar residues" evidence="1">
    <location>
        <begin position="317"/>
        <end position="328"/>
    </location>
</feature>
<organism evidence="3 4">
    <name type="scientific">Dentipellis fragilis</name>
    <dbReference type="NCBI Taxonomy" id="205917"/>
    <lineage>
        <taxon>Eukaryota</taxon>
        <taxon>Fungi</taxon>
        <taxon>Dikarya</taxon>
        <taxon>Basidiomycota</taxon>
        <taxon>Agaricomycotina</taxon>
        <taxon>Agaricomycetes</taxon>
        <taxon>Russulales</taxon>
        <taxon>Hericiaceae</taxon>
        <taxon>Dentipellis</taxon>
    </lineage>
</organism>
<feature type="region of interest" description="Disordered" evidence="1">
    <location>
        <begin position="340"/>
        <end position="370"/>
    </location>
</feature>
<feature type="compositionally biased region" description="Polar residues" evidence="1">
    <location>
        <begin position="296"/>
        <end position="305"/>
    </location>
</feature>
<feature type="compositionally biased region" description="Low complexity" evidence="1">
    <location>
        <begin position="212"/>
        <end position="223"/>
    </location>
</feature>
<reference evidence="3 4" key="1">
    <citation type="submission" date="2019-02" db="EMBL/GenBank/DDBJ databases">
        <title>Genome sequencing of the rare red list fungi Dentipellis fragilis.</title>
        <authorList>
            <person name="Buettner E."/>
            <person name="Kellner H."/>
        </authorList>
    </citation>
    <scope>NUCLEOTIDE SEQUENCE [LARGE SCALE GENOMIC DNA]</scope>
    <source>
        <strain evidence="3 4">DSM 105465</strain>
    </source>
</reference>
<feature type="transmembrane region" description="Helical" evidence="2">
    <location>
        <begin position="20"/>
        <end position="45"/>
    </location>
</feature>
<gene>
    <name evidence="3" type="ORF">EVG20_g7922</name>
</gene>
<dbReference type="EMBL" id="SEOQ01000642">
    <property type="protein sequence ID" value="TFY59070.1"/>
    <property type="molecule type" value="Genomic_DNA"/>
</dbReference>
<proteinExistence type="predicted"/>
<keyword evidence="4" id="KW-1185">Reference proteome</keyword>
<evidence type="ECO:0000313" key="3">
    <source>
        <dbReference type="EMBL" id="TFY59070.1"/>
    </source>
</evidence>